<comment type="caution">
    <text evidence="2">The sequence shown here is derived from an EMBL/GenBank/DDBJ whole genome shotgun (WGS) entry which is preliminary data.</text>
</comment>
<dbReference type="InterPro" id="IPR000120">
    <property type="entry name" value="Amidase"/>
</dbReference>
<feature type="domain" description="Amidase" evidence="1">
    <location>
        <begin position="26"/>
        <end position="449"/>
    </location>
</feature>
<dbReference type="AlphaFoldDB" id="A0A934IUU2"/>
<dbReference type="Proteomes" id="UP000609531">
    <property type="component" value="Unassembled WGS sequence"/>
</dbReference>
<dbReference type="PANTHER" id="PTHR11895">
    <property type="entry name" value="TRANSAMIDASE"/>
    <property type="match status" value="1"/>
</dbReference>
<evidence type="ECO:0000313" key="2">
    <source>
        <dbReference type="EMBL" id="MBJ3778134.1"/>
    </source>
</evidence>
<evidence type="ECO:0000313" key="3">
    <source>
        <dbReference type="Proteomes" id="UP000609531"/>
    </source>
</evidence>
<dbReference type="InterPro" id="IPR036928">
    <property type="entry name" value="AS_sf"/>
</dbReference>
<evidence type="ECO:0000259" key="1">
    <source>
        <dbReference type="Pfam" id="PF01425"/>
    </source>
</evidence>
<dbReference type="Pfam" id="PF01425">
    <property type="entry name" value="Amidase"/>
    <property type="match status" value="1"/>
</dbReference>
<dbReference type="Gene3D" id="3.90.1300.10">
    <property type="entry name" value="Amidase signature (AS) domain"/>
    <property type="match status" value="1"/>
</dbReference>
<dbReference type="SUPFAM" id="SSF75304">
    <property type="entry name" value="Amidase signature (AS) enzymes"/>
    <property type="match status" value="1"/>
</dbReference>
<dbReference type="InterPro" id="IPR023631">
    <property type="entry name" value="Amidase_dom"/>
</dbReference>
<dbReference type="RefSeq" id="WP_198884042.1">
    <property type="nucleotide sequence ID" value="NZ_JAEKJA010000024.1"/>
</dbReference>
<dbReference type="PANTHER" id="PTHR11895:SF76">
    <property type="entry name" value="INDOLEACETAMIDE HYDROLASE"/>
    <property type="match status" value="1"/>
</dbReference>
<protein>
    <submittedName>
        <fullName evidence="2">Amidase</fullName>
    </submittedName>
</protein>
<gene>
    <name evidence="2" type="ORF">JCR33_20705</name>
</gene>
<reference evidence="2" key="1">
    <citation type="submission" date="2020-12" db="EMBL/GenBank/DDBJ databases">
        <title>Bacterial taxonomy.</title>
        <authorList>
            <person name="Pan X."/>
        </authorList>
    </citation>
    <scope>NUCLEOTIDE SEQUENCE</scope>
    <source>
        <strain evidence="2">B2012</strain>
    </source>
</reference>
<keyword evidence="3" id="KW-1185">Reference proteome</keyword>
<name>A0A934IUU2_9HYPH</name>
<dbReference type="GO" id="GO:0003824">
    <property type="term" value="F:catalytic activity"/>
    <property type="evidence" value="ECO:0007669"/>
    <property type="project" value="InterPro"/>
</dbReference>
<sequence>MSTLTDLGAAEAARKVRAGTVSPVALVEAHLERIGEVNGTINAVVTLTAEAALDTARRLEARIAAGEPVGPLAGVTVGVKDVTPVAGVRTTFGSPLFADHVPTTSALVVERLLAADAILIGKTNTPEFAAGANTVNRVFGATVNPHDTALSAGGSTGGGAAGIASGMFALAEGTDFGGSLRVPAAFCGVMGLRPTAGLVPSHPVPDPWDMGRVHGAIARSADDLTLALSVMAGPSTASAVSAPLPWADLGAAIAAIDPAGLRLGVTADLAGIGLDPGPRTAFAAALERLAGAGLEIAHEGFTVPQSRAAYRVIRGFWMATQYASLSGQEDKLGPALAGNIAAGRALGAEDLAAACATRAALWHRWRALFETVDVLLTPTVPCDPFPIEQNYPSEIDDHRLDDYVDWIAPTYAVTLMGFPAISVPFGRTPKGLPFGLQLIAPRFGEPQLLALAAHLAAL</sequence>
<proteinExistence type="predicted"/>
<dbReference type="EMBL" id="JAEKJA010000024">
    <property type="protein sequence ID" value="MBJ3778134.1"/>
    <property type="molecule type" value="Genomic_DNA"/>
</dbReference>
<accession>A0A934IUU2</accession>
<organism evidence="2 3">
    <name type="scientific">Acuticoccus mangrovi</name>
    <dbReference type="NCBI Taxonomy" id="2796142"/>
    <lineage>
        <taxon>Bacteria</taxon>
        <taxon>Pseudomonadati</taxon>
        <taxon>Pseudomonadota</taxon>
        <taxon>Alphaproteobacteria</taxon>
        <taxon>Hyphomicrobiales</taxon>
        <taxon>Amorphaceae</taxon>
        <taxon>Acuticoccus</taxon>
    </lineage>
</organism>